<reference evidence="2 3" key="1">
    <citation type="submission" date="2024-09" db="EMBL/GenBank/DDBJ databases">
        <authorList>
            <person name="Sun Q."/>
            <person name="Mori K."/>
        </authorList>
    </citation>
    <scope>NUCLEOTIDE SEQUENCE [LARGE SCALE GENOMIC DNA]</scope>
    <source>
        <strain evidence="2 3">CECT 7908</strain>
    </source>
</reference>
<evidence type="ECO:0000313" key="3">
    <source>
        <dbReference type="Proteomes" id="UP001589589"/>
    </source>
</evidence>
<dbReference type="InterPro" id="IPR001387">
    <property type="entry name" value="Cro/C1-type_HTH"/>
</dbReference>
<dbReference type="EMBL" id="JBHMEX010000071">
    <property type="protein sequence ID" value="MFB9066499.1"/>
    <property type="molecule type" value="Genomic_DNA"/>
</dbReference>
<name>A0ABV5FSI9_9FLAO</name>
<dbReference type="Pfam" id="PF12844">
    <property type="entry name" value="HTH_19"/>
    <property type="match status" value="1"/>
</dbReference>
<gene>
    <name evidence="2" type="ORF">ACFFUQ_20980</name>
</gene>
<sequence>MIGIKIKELRKIKELSIIELSNKLGVGYSELYNIESGKNKKIEFLLMDKVCNVFDVDFNYFLKSPNPKVFNDDKIMGRLTEIAMLCVYRKIIKQNEVQIVELKQVIKDLKRRRDL</sequence>
<comment type="caution">
    <text evidence="2">The sequence shown here is derived from an EMBL/GenBank/DDBJ whole genome shotgun (WGS) entry which is preliminary data.</text>
</comment>
<evidence type="ECO:0000313" key="2">
    <source>
        <dbReference type="EMBL" id="MFB9066499.1"/>
    </source>
</evidence>
<dbReference type="SUPFAM" id="SSF47413">
    <property type="entry name" value="lambda repressor-like DNA-binding domains"/>
    <property type="match status" value="1"/>
</dbReference>
<dbReference type="RefSeq" id="WP_290267143.1">
    <property type="nucleotide sequence ID" value="NZ_JAUFQQ010000005.1"/>
</dbReference>
<organism evidence="2 3">
    <name type="scientific">Flavobacterium branchiarum</name>
    <dbReference type="NCBI Taxonomy" id="1114870"/>
    <lineage>
        <taxon>Bacteria</taxon>
        <taxon>Pseudomonadati</taxon>
        <taxon>Bacteroidota</taxon>
        <taxon>Flavobacteriia</taxon>
        <taxon>Flavobacteriales</taxon>
        <taxon>Flavobacteriaceae</taxon>
        <taxon>Flavobacterium</taxon>
    </lineage>
</organism>
<dbReference type="SMART" id="SM00530">
    <property type="entry name" value="HTH_XRE"/>
    <property type="match status" value="1"/>
</dbReference>
<dbReference type="Gene3D" id="1.10.260.40">
    <property type="entry name" value="lambda repressor-like DNA-binding domains"/>
    <property type="match status" value="1"/>
</dbReference>
<accession>A0ABV5FSI9</accession>
<dbReference type="PROSITE" id="PS50943">
    <property type="entry name" value="HTH_CROC1"/>
    <property type="match status" value="1"/>
</dbReference>
<feature type="domain" description="HTH cro/C1-type" evidence="1">
    <location>
        <begin position="6"/>
        <end position="61"/>
    </location>
</feature>
<dbReference type="CDD" id="cd00093">
    <property type="entry name" value="HTH_XRE"/>
    <property type="match status" value="1"/>
</dbReference>
<dbReference type="InterPro" id="IPR010982">
    <property type="entry name" value="Lambda_DNA-bd_dom_sf"/>
</dbReference>
<proteinExistence type="predicted"/>
<evidence type="ECO:0000259" key="1">
    <source>
        <dbReference type="PROSITE" id="PS50943"/>
    </source>
</evidence>
<dbReference type="Proteomes" id="UP001589589">
    <property type="component" value="Unassembled WGS sequence"/>
</dbReference>
<keyword evidence="3" id="KW-1185">Reference proteome</keyword>
<protein>
    <submittedName>
        <fullName evidence="2">Helix-turn-helix domain-containing protein</fullName>
    </submittedName>
</protein>